<evidence type="ECO:0000256" key="1">
    <source>
        <dbReference type="SAM" id="SignalP"/>
    </source>
</evidence>
<dbReference type="SUPFAM" id="SSF49313">
    <property type="entry name" value="Cadherin-like"/>
    <property type="match status" value="1"/>
</dbReference>
<dbReference type="InterPro" id="IPR013783">
    <property type="entry name" value="Ig-like_fold"/>
</dbReference>
<dbReference type="Proteomes" id="UP001597262">
    <property type="component" value="Unassembled WGS sequence"/>
</dbReference>
<dbReference type="Gene3D" id="2.60.40.10">
    <property type="entry name" value="Immunoglobulins"/>
    <property type="match status" value="1"/>
</dbReference>
<organism evidence="2 3">
    <name type="scientific">Paenibacillus puldeungensis</name>
    <dbReference type="NCBI Taxonomy" id="696536"/>
    <lineage>
        <taxon>Bacteria</taxon>
        <taxon>Bacillati</taxon>
        <taxon>Bacillota</taxon>
        <taxon>Bacilli</taxon>
        <taxon>Bacillales</taxon>
        <taxon>Paenibacillaceae</taxon>
        <taxon>Paenibacillus</taxon>
    </lineage>
</organism>
<name>A0ABW3RTU1_9BACL</name>
<dbReference type="Pfam" id="PF05345">
    <property type="entry name" value="He_PIG"/>
    <property type="match status" value="1"/>
</dbReference>
<protein>
    <submittedName>
        <fullName evidence="2">Ig domain-containing protein</fullName>
    </submittedName>
</protein>
<dbReference type="RefSeq" id="WP_379317694.1">
    <property type="nucleotide sequence ID" value="NZ_JBHTLM010000003.1"/>
</dbReference>
<keyword evidence="3" id="KW-1185">Reference proteome</keyword>
<comment type="caution">
    <text evidence="2">The sequence shown here is derived from an EMBL/GenBank/DDBJ whole genome shotgun (WGS) entry which is preliminary data.</text>
</comment>
<accession>A0ABW3RTU1</accession>
<dbReference type="SUPFAM" id="SSF55486">
    <property type="entry name" value="Metalloproteases ('zincins'), catalytic domain"/>
    <property type="match status" value="1"/>
</dbReference>
<keyword evidence="1" id="KW-0732">Signal</keyword>
<evidence type="ECO:0000313" key="3">
    <source>
        <dbReference type="Proteomes" id="UP001597262"/>
    </source>
</evidence>
<dbReference type="InterPro" id="IPR015919">
    <property type="entry name" value="Cadherin-like_sf"/>
</dbReference>
<reference evidence="3" key="1">
    <citation type="journal article" date="2019" name="Int. J. Syst. Evol. Microbiol.">
        <title>The Global Catalogue of Microorganisms (GCM) 10K type strain sequencing project: providing services to taxonomists for standard genome sequencing and annotation.</title>
        <authorList>
            <consortium name="The Broad Institute Genomics Platform"/>
            <consortium name="The Broad Institute Genome Sequencing Center for Infectious Disease"/>
            <person name="Wu L."/>
            <person name="Ma J."/>
        </authorList>
    </citation>
    <scope>NUCLEOTIDE SEQUENCE [LARGE SCALE GENOMIC DNA]</scope>
    <source>
        <strain evidence="3">CCUG 59189</strain>
    </source>
</reference>
<evidence type="ECO:0000313" key="2">
    <source>
        <dbReference type="EMBL" id="MFD1175888.1"/>
    </source>
</evidence>
<gene>
    <name evidence="2" type="ORF">ACFQ3W_06155</name>
</gene>
<proteinExistence type="predicted"/>
<dbReference type="EMBL" id="JBHTLM010000003">
    <property type="protein sequence ID" value="MFD1175888.1"/>
    <property type="molecule type" value="Genomic_DNA"/>
</dbReference>
<sequence length="505" mass="56206">MKKWVSMGISIALLVSLCAFPAAAEPNTPELAGSDAKIVDIYGRTLNDYGIELVDWQGYIANPYVKLKVVPPAGSVYPLTVNIKAKGTSRLMMDRPSTLTATGAEKTLSFQSSSENKPFLLEIHPDRIGGNGEIENYSLELSVIDAQGVVRKQTTPIRVLDQDDESEPGLPLKFDYRYDTIQPYFSNPAIRTASEQAIKDWFYFFDMEPFDTVPANSEVTHLPEDNFNGHITVTNDQPYNGMWIYLRGINGPYSTGGPSNNGKYHKRNGVTIPDKIHRSLMTILDFYDTATPFTSLNDEEWYLTEMSNTSTDVYGLIMHEFGHALAFSDSWKGMAAYKQSGGTANNIVAYQGNPVPLDNTYHIPGEVQYWDRISGQNGGRTHLFHNKRWMLTKLTLLIAEKAGWKLNRELTPFLSPAIKNISVPNAKQGQDYELKLQAEGGVPFYDWTIVAGSLPEGLALDRFTGKISGKVSSQAQGSYTFTVQLRDYDEQGTPVQKGFTINVGQ</sequence>
<feature type="signal peptide" evidence="1">
    <location>
        <begin position="1"/>
        <end position="24"/>
    </location>
</feature>
<feature type="chain" id="PRO_5045732865" evidence="1">
    <location>
        <begin position="25"/>
        <end position="505"/>
    </location>
</feature>